<evidence type="ECO:0000256" key="1">
    <source>
        <dbReference type="ARBA" id="ARBA00022729"/>
    </source>
</evidence>
<gene>
    <name evidence="2" type="ORF">GRX03_15425</name>
</gene>
<dbReference type="InterPro" id="IPR013517">
    <property type="entry name" value="FG-GAP"/>
</dbReference>
<reference evidence="2 3" key="1">
    <citation type="submission" date="2019-12" db="EMBL/GenBank/DDBJ databases">
        <title>Isolation and characterization of three novel carbon monoxide-oxidizing members of Halobacteria from salione crusts and soils.</title>
        <authorList>
            <person name="Myers M.R."/>
            <person name="King G.M."/>
        </authorList>
    </citation>
    <scope>NUCLEOTIDE SEQUENCE [LARGE SCALE GENOMIC DNA]</scope>
    <source>
        <strain evidence="2 3">WSH3</strain>
    </source>
</reference>
<comment type="caution">
    <text evidence="2">The sequence shown here is derived from an EMBL/GenBank/DDBJ whole genome shotgun (WGS) entry which is preliminary data.</text>
</comment>
<dbReference type="InterPro" id="IPR028994">
    <property type="entry name" value="Integrin_alpha_N"/>
</dbReference>
<name>A0A6B0TIF4_9EURY</name>
<proteinExistence type="predicted"/>
<keyword evidence="1" id="KW-0732">Signal</keyword>
<organism evidence="2 3">
    <name type="scientific">Halovenus carboxidivorans</name>
    <dbReference type="NCBI Taxonomy" id="2692199"/>
    <lineage>
        <taxon>Archaea</taxon>
        <taxon>Methanobacteriati</taxon>
        <taxon>Methanobacteriota</taxon>
        <taxon>Stenosarchaea group</taxon>
        <taxon>Halobacteria</taxon>
        <taxon>Halobacteriales</taxon>
        <taxon>Haloarculaceae</taxon>
        <taxon>Halovenus</taxon>
    </lineage>
</organism>
<evidence type="ECO:0000313" key="2">
    <source>
        <dbReference type="EMBL" id="MXR52989.1"/>
    </source>
</evidence>
<protein>
    <submittedName>
        <fullName evidence="2">VCBS repeat-containing protein</fullName>
    </submittedName>
</protein>
<dbReference type="PANTHER" id="PTHR44103:SF1">
    <property type="entry name" value="PROPROTEIN CONVERTASE P"/>
    <property type="match status" value="1"/>
</dbReference>
<keyword evidence="3" id="KW-1185">Reference proteome</keyword>
<dbReference type="Gene3D" id="2.130.10.130">
    <property type="entry name" value="Integrin alpha, N-terminal"/>
    <property type="match status" value="1"/>
</dbReference>
<dbReference type="PANTHER" id="PTHR44103">
    <property type="entry name" value="PROPROTEIN CONVERTASE P"/>
    <property type="match status" value="1"/>
</dbReference>
<accession>A0A6B0TIF4</accession>
<evidence type="ECO:0000313" key="3">
    <source>
        <dbReference type="Proteomes" id="UP000466535"/>
    </source>
</evidence>
<dbReference type="Proteomes" id="UP000466535">
    <property type="component" value="Unassembled WGS sequence"/>
</dbReference>
<dbReference type="Pfam" id="PF13517">
    <property type="entry name" value="FG-GAP_3"/>
    <property type="match status" value="2"/>
</dbReference>
<dbReference type="EMBL" id="WUUT01000007">
    <property type="protein sequence ID" value="MXR52989.1"/>
    <property type="molecule type" value="Genomic_DNA"/>
</dbReference>
<dbReference type="OrthoDB" id="321240at2157"/>
<dbReference type="AlphaFoldDB" id="A0A6B0TIF4"/>
<dbReference type="SUPFAM" id="SSF69318">
    <property type="entry name" value="Integrin alpha N-terminal domain"/>
    <property type="match status" value="1"/>
</dbReference>
<sequence>MEFAHEEIDADPPCGKLGFCLTTDLTGNGREDIIVGGHGEGFPGRRFVDAAKQRGIPTFRRLRSAVGLTETHVFWYENPGFERHDVSVTPYLDVGAALGDVTGDGRMNLVAGQGIRHTDVYWFEIPEDPREEWTRHLITDEFEKYHDLAVADIDDDGDPEVVGLSQNAETVFYYDIPPDPRLSPWPDHNRHVIDDNRDIEGLAVLDIDGDGTTELVAGTSLYRPESGADWDAEPIVSGWDRTRVAVADLDGDGDLEVVFAEGDSPELGSHPGRVAWFDPPDWEATVLKDDLFCPHSLQIADFSGNGYPDIYVGEMSLEENRTPQQLLFLNHGDGEFEQRAIATGVGTHEAKAVDLTGNGRPDIVGKSYHPQHHVDIWYNEV</sequence>